<sequence length="261" mass="30919">MHSAITKQTDYNHVLNKLQDYMLTGKVLAKTFYQQGSNNERKSKSEEPKPAPQIIQKKEKELEKFFYPREKDQLFWCFFIIQNGFEKYEYPGTTTFVNEKSEKFRLIEHMRNNKQQLKSKKIKNIKEDVEDELANKQSVGMKTFIALCISHNINIMYIHKRKCFEIVFDDQMPTHVVHCVNNSDSSSCKYCCEQNVSKEQLEKYRTEYFNWESFDKPLKAMSSYKLDELVEMAKKLGLSESGIDLSKKTKKDLYEMLVMNL</sequence>
<protein>
    <submittedName>
        <fullName evidence="1">Uncharacterized protein</fullName>
    </submittedName>
</protein>
<reference evidence="1" key="1">
    <citation type="journal article" date="2020" name="Nature">
        <title>Giant virus diversity and host interactions through global metagenomics.</title>
        <authorList>
            <person name="Schulz F."/>
            <person name="Roux S."/>
            <person name="Paez-Espino D."/>
            <person name="Jungbluth S."/>
            <person name="Walsh D.A."/>
            <person name="Denef V.J."/>
            <person name="McMahon K.D."/>
            <person name="Konstantinidis K.T."/>
            <person name="Eloe-Fadrosh E.A."/>
            <person name="Kyrpides N.C."/>
            <person name="Woyke T."/>
        </authorList>
    </citation>
    <scope>NUCLEOTIDE SEQUENCE</scope>
    <source>
        <strain evidence="1">GVMAG-M-3300023184-165</strain>
    </source>
</reference>
<dbReference type="AlphaFoldDB" id="A0A6C0HQE9"/>
<evidence type="ECO:0000313" key="1">
    <source>
        <dbReference type="EMBL" id="QHT82928.1"/>
    </source>
</evidence>
<organism evidence="1">
    <name type="scientific">viral metagenome</name>
    <dbReference type="NCBI Taxonomy" id="1070528"/>
    <lineage>
        <taxon>unclassified sequences</taxon>
        <taxon>metagenomes</taxon>
        <taxon>organismal metagenomes</taxon>
    </lineage>
</organism>
<proteinExistence type="predicted"/>
<dbReference type="EMBL" id="MN740004">
    <property type="protein sequence ID" value="QHT82928.1"/>
    <property type="molecule type" value="Genomic_DNA"/>
</dbReference>
<name>A0A6C0HQE9_9ZZZZ</name>
<accession>A0A6C0HQE9</accession>